<dbReference type="Pfam" id="PF01548">
    <property type="entry name" value="DEDD_Tnp_IS110"/>
    <property type="match status" value="1"/>
</dbReference>
<dbReference type="Proteomes" id="UP000322699">
    <property type="component" value="Unassembled WGS sequence"/>
</dbReference>
<dbReference type="RefSeq" id="WP_149752826.1">
    <property type="nucleotide sequence ID" value="NZ_VRLW01000001.1"/>
</dbReference>
<feature type="domain" description="Transposase IS110-like N-terminal" evidence="1">
    <location>
        <begin position="32"/>
        <end position="163"/>
    </location>
</feature>
<reference evidence="3 4" key="1">
    <citation type="submission" date="2019-08" db="EMBL/GenBank/DDBJ databases">
        <title>Deep-cultivation of Planctomycetes and their phenomic and genomic characterization uncovers novel biology.</title>
        <authorList>
            <person name="Wiegand S."/>
            <person name="Jogler M."/>
            <person name="Boedeker C."/>
            <person name="Pinto D."/>
            <person name="Vollmers J."/>
            <person name="Rivas-Marin E."/>
            <person name="Kohn T."/>
            <person name="Peeters S.H."/>
            <person name="Heuer A."/>
            <person name="Rast P."/>
            <person name="Oberbeckmann S."/>
            <person name="Bunk B."/>
            <person name="Jeske O."/>
            <person name="Meyerdierks A."/>
            <person name="Storesund J.E."/>
            <person name="Kallscheuer N."/>
            <person name="Luecker S."/>
            <person name="Lage O.M."/>
            <person name="Pohl T."/>
            <person name="Merkel B.J."/>
            <person name="Hornburger P."/>
            <person name="Mueller R.-W."/>
            <person name="Bruemmer F."/>
            <person name="Labrenz M."/>
            <person name="Spormann A.M."/>
            <person name="Op Den Camp H."/>
            <person name="Overmann J."/>
            <person name="Amann R."/>
            <person name="Jetten M.S.M."/>
            <person name="Mascher T."/>
            <person name="Medema M.H."/>
            <person name="Devos D.P."/>
            <person name="Kaster A.-K."/>
            <person name="Ovreas L."/>
            <person name="Rohde M."/>
            <person name="Galperin M.Y."/>
            <person name="Jogler C."/>
        </authorList>
    </citation>
    <scope>NUCLEOTIDE SEQUENCE [LARGE SCALE GENOMIC DNA]</scope>
    <source>
        <strain evidence="3 4">LF1</strain>
    </source>
</reference>
<comment type="caution">
    <text evidence="3">The sequence shown here is derived from an EMBL/GenBank/DDBJ whole genome shotgun (WGS) entry which is preliminary data.</text>
</comment>
<dbReference type="GO" id="GO:0006313">
    <property type="term" value="P:DNA transposition"/>
    <property type="evidence" value="ECO:0007669"/>
    <property type="project" value="InterPro"/>
</dbReference>
<feature type="domain" description="Transposase IS116/IS110/IS902 C-terminal" evidence="2">
    <location>
        <begin position="235"/>
        <end position="321"/>
    </location>
</feature>
<dbReference type="InterPro" id="IPR003346">
    <property type="entry name" value="Transposase_20"/>
</dbReference>
<evidence type="ECO:0000313" key="3">
    <source>
        <dbReference type="EMBL" id="KAA1260599.1"/>
    </source>
</evidence>
<organism evidence="3 4">
    <name type="scientific">Rubripirellula obstinata</name>
    <dbReference type="NCBI Taxonomy" id="406547"/>
    <lineage>
        <taxon>Bacteria</taxon>
        <taxon>Pseudomonadati</taxon>
        <taxon>Planctomycetota</taxon>
        <taxon>Planctomycetia</taxon>
        <taxon>Pirellulales</taxon>
        <taxon>Pirellulaceae</taxon>
        <taxon>Rubripirellula</taxon>
    </lineage>
</organism>
<keyword evidence="4" id="KW-1185">Reference proteome</keyword>
<evidence type="ECO:0000259" key="1">
    <source>
        <dbReference type="Pfam" id="PF01548"/>
    </source>
</evidence>
<dbReference type="GO" id="GO:0004803">
    <property type="term" value="F:transposase activity"/>
    <property type="evidence" value="ECO:0007669"/>
    <property type="project" value="InterPro"/>
</dbReference>
<dbReference type="PANTHER" id="PTHR33055:SF15">
    <property type="entry name" value="TRANSPOSASE-RELATED"/>
    <property type="match status" value="1"/>
</dbReference>
<sequence>MSNVIMIGCDLHDRNMLLRYAVGTAEPQQLAYDNDAAGRRRMIARLKAIAEKNQAEKIIFAYEASGLGHGLSDELHQEGIECFVLSPTHLPKTPKSARLKTDAKDAQMLLEQLRGFVLAGNDLPVVWTPPQRLRDDRELVRARVDVADEMTRVKLKINTLLKLHQLKVVSPTKCKWTKAFVTWIREKLIPDLDLCVATKLKLLLDRFDMYRKEQGELDKALKKLSREPRYKVACNELRKLPGVGQLVALTFLTEMGDLERFANRRQIAAYMGLCPSSNESGEKNDRKGRITRQGPARLRKVLCQAAWVSVNRSEEAAADYHRIKQGQKHRSKKALVAMMRKLGIKMWHRALACGVSSELKGRDRPSSKDFVGLAQSGLAQSGLAQRTVSPPSLQLGQCAG</sequence>
<accession>A0A5B1CLE1</accession>
<evidence type="ECO:0000313" key="4">
    <source>
        <dbReference type="Proteomes" id="UP000322699"/>
    </source>
</evidence>
<gene>
    <name evidence="3" type="ORF">LF1_31390</name>
</gene>
<dbReference type="AlphaFoldDB" id="A0A5B1CLE1"/>
<dbReference type="Pfam" id="PF02371">
    <property type="entry name" value="Transposase_20"/>
    <property type="match status" value="1"/>
</dbReference>
<evidence type="ECO:0000259" key="2">
    <source>
        <dbReference type="Pfam" id="PF02371"/>
    </source>
</evidence>
<dbReference type="NCBIfam" id="NF033542">
    <property type="entry name" value="transpos_IS110"/>
    <property type="match status" value="1"/>
</dbReference>
<dbReference type="EMBL" id="VRLW01000001">
    <property type="protein sequence ID" value="KAA1260599.1"/>
    <property type="molecule type" value="Genomic_DNA"/>
</dbReference>
<dbReference type="GO" id="GO:0003677">
    <property type="term" value="F:DNA binding"/>
    <property type="evidence" value="ECO:0007669"/>
    <property type="project" value="InterPro"/>
</dbReference>
<dbReference type="InterPro" id="IPR002525">
    <property type="entry name" value="Transp_IS110-like_N"/>
</dbReference>
<dbReference type="PANTHER" id="PTHR33055">
    <property type="entry name" value="TRANSPOSASE FOR INSERTION SEQUENCE ELEMENT IS1111A"/>
    <property type="match status" value="1"/>
</dbReference>
<proteinExistence type="predicted"/>
<protein>
    <submittedName>
        <fullName evidence="3">Transposase IS116/IS110/IS902 family protein</fullName>
    </submittedName>
</protein>
<dbReference type="InterPro" id="IPR047650">
    <property type="entry name" value="Transpos_IS110"/>
</dbReference>
<name>A0A5B1CLE1_9BACT</name>